<feature type="transmembrane region" description="Helical" evidence="1">
    <location>
        <begin position="67"/>
        <end position="86"/>
    </location>
</feature>
<comment type="caution">
    <text evidence="2">The sequence shown here is derived from an EMBL/GenBank/DDBJ whole genome shotgun (WGS) entry which is preliminary data.</text>
</comment>
<dbReference type="RefSeq" id="WP_057755393.1">
    <property type="nucleotide sequence ID" value="NZ_LJYG01000108.1"/>
</dbReference>
<evidence type="ECO:0000313" key="3">
    <source>
        <dbReference type="Proteomes" id="UP000051936"/>
    </source>
</evidence>
<keyword evidence="3" id="KW-1185">Reference proteome</keyword>
<feature type="transmembrane region" description="Helical" evidence="1">
    <location>
        <begin position="135"/>
        <end position="154"/>
    </location>
</feature>
<evidence type="ECO:0000313" key="2">
    <source>
        <dbReference type="EMBL" id="KRQ03294.1"/>
    </source>
</evidence>
<reference evidence="2 3" key="1">
    <citation type="submission" date="2015-09" db="EMBL/GenBank/DDBJ databases">
        <title>Draft Genome Sequence of Bradyrhizobium manausense Strain BR 3351T, a Novel Symbiotic Nitrogen-Fixing Alphaproteobacterium Isolated from Brazilian Amazon Rain Forest.</title>
        <authorList>
            <person name="De Araujo J.L."/>
            <person name="Zilli J.E."/>
        </authorList>
    </citation>
    <scope>NUCLEOTIDE SEQUENCE [LARGE SCALE GENOMIC DNA]</scope>
    <source>
        <strain evidence="2 3">BR3351</strain>
    </source>
</reference>
<keyword evidence="1" id="KW-0472">Membrane</keyword>
<feature type="transmembrane region" description="Helical" evidence="1">
    <location>
        <begin position="106"/>
        <end position="128"/>
    </location>
</feature>
<proteinExistence type="predicted"/>
<feature type="transmembrane region" description="Helical" evidence="1">
    <location>
        <begin position="27"/>
        <end position="55"/>
    </location>
</feature>
<accession>A0A0R3D4T7</accession>
<sequence>MSSTETERLAGRINAAIDWLKSNWRMLAAAAVTAIAVPVLGLPWWTLLALSALFWVGFTIWALARDLAAPALFVLAVIGGGAYLVWVYDVSASTVWSAVHSPAALYSAGLAAVLVAGCVLYGVAAAFMTTVADRLSPLTIALAAIGLVAAIVTVSEMTQATPAVHDYRQSQHAVR</sequence>
<keyword evidence="1" id="KW-0812">Transmembrane</keyword>
<dbReference type="AlphaFoldDB" id="A0A0R3D4T7"/>
<name>A0A0R3D4T7_9BRAD</name>
<dbReference type="EMBL" id="LJYG01000108">
    <property type="protein sequence ID" value="KRQ03294.1"/>
    <property type="molecule type" value="Genomic_DNA"/>
</dbReference>
<dbReference type="STRING" id="989370.AOQ71_31700"/>
<evidence type="ECO:0000256" key="1">
    <source>
        <dbReference type="SAM" id="Phobius"/>
    </source>
</evidence>
<protein>
    <submittedName>
        <fullName evidence="2">Uncharacterized protein</fullName>
    </submittedName>
</protein>
<keyword evidence="1" id="KW-1133">Transmembrane helix</keyword>
<dbReference type="Proteomes" id="UP000051936">
    <property type="component" value="Unassembled WGS sequence"/>
</dbReference>
<organism evidence="2 3">
    <name type="scientific">Bradyrhizobium manausense</name>
    <dbReference type="NCBI Taxonomy" id="989370"/>
    <lineage>
        <taxon>Bacteria</taxon>
        <taxon>Pseudomonadati</taxon>
        <taxon>Pseudomonadota</taxon>
        <taxon>Alphaproteobacteria</taxon>
        <taxon>Hyphomicrobiales</taxon>
        <taxon>Nitrobacteraceae</taxon>
        <taxon>Bradyrhizobium</taxon>
    </lineage>
</organism>
<gene>
    <name evidence="2" type="ORF">AOQ71_31700</name>
</gene>